<dbReference type="PROSITE" id="PS50016">
    <property type="entry name" value="ZF_PHD_2"/>
    <property type="match status" value="1"/>
</dbReference>
<dbReference type="SMART" id="SM00249">
    <property type="entry name" value="PHD"/>
    <property type="match status" value="2"/>
</dbReference>
<keyword evidence="6" id="KW-0539">Nucleus</keyword>
<dbReference type="Gene3D" id="3.30.40.10">
    <property type="entry name" value="Zinc/RING finger domain, C3HC4 (zinc finger)"/>
    <property type="match status" value="2"/>
</dbReference>
<dbReference type="GO" id="GO:0006357">
    <property type="term" value="P:regulation of transcription by RNA polymerase II"/>
    <property type="evidence" value="ECO:0007669"/>
    <property type="project" value="TreeGrafter"/>
</dbReference>
<reference evidence="10" key="1">
    <citation type="submission" date="2022-10" db="EMBL/GenBank/DDBJ databases">
        <authorList>
            <person name="Byrne P K."/>
        </authorList>
    </citation>
    <scope>NUCLEOTIDE SEQUENCE</scope>
    <source>
        <strain evidence="10">IFO1815</strain>
    </source>
</reference>
<comment type="subcellular location">
    <subcellularLocation>
        <location evidence="1">Nucleus</location>
    </subcellularLocation>
</comment>
<dbReference type="FunFam" id="3.30.40.10:FF:000007">
    <property type="entry name" value="Bromodomain containing 1, isoform CRA_b"/>
    <property type="match status" value="1"/>
</dbReference>
<evidence type="ECO:0000256" key="3">
    <source>
        <dbReference type="ARBA" id="ARBA00022737"/>
    </source>
</evidence>
<name>A0AA35NFS3_SACMI</name>
<keyword evidence="11" id="KW-1185">Reference proteome</keyword>
<dbReference type="CDD" id="cd15492">
    <property type="entry name" value="PHD_BRPF_JADE_like"/>
    <property type="match status" value="1"/>
</dbReference>
<dbReference type="AlphaFoldDB" id="A0AA35NFS3"/>
<evidence type="ECO:0000259" key="8">
    <source>
        <dbReference type="PROSITE" id="PS50016"/>
    </source>
</evidence>
<evidence type="ECO:0000259" key="9">
    <source>
        <dbReference type="PROSITE" id="PS51805"/>
    </source>
</evidence>
<evidence type="ECO:0000313" key="10">
    <source>
        <dbReference type="EMBL" id="CAI4036901.1"/>
    </source>
</evidence>
<dbReference type="InterPro" id="IPR019787">
    <property type="entry name" value="Znf_PHD-finger"/>
</dbReference>
<keyword evidence="4 7" id="KW-0863">Zinc-finger</keyword>
<dbReference type="Pfam" id="PF10513">
    <property type="entry name" value="EPL1"/>
    <property type="match status" value="1"/>
</dbReference>
<evidence type="ECO:0000256" key="4">
    <source>
        <dbReference type="ARBA" id="ARBA00022771"/>
    </source>
</evidence>
<dbReference type="RefSeq" id="XP_056080018.1">
    <property type="nucleotide sequence ID" value="XM_056226284.1"/>
</dbReference>
<dbReference type="InterPro" id="IPR001965">
    <property type="entry name" value="Znf_PHD"/>
</dbReference>
<dbReference type="InterPro" id="IPR011011">
    <property type="entry name" value="Znf_FYVE_PHD"/>
</dbReference>
<proteinExistence type="predicted"/>
<gene>
    <name evidence="10" type="primary">SMKI16G1960</name>
    <name evidence="10" type="ORF">SMKI_16G1960</name>
</gene>
<dbReference type="PANTHER" id="PTHR13793:SF107">
    <property type="entry name" value="BROMODOMAIN-CONTAINING PROTEIN HOMOLOG"/>
    <property type="match status" value="1"/>
</dbReference>
<dbReference type="CDD" id="cd15670">
    <property type="entry name" value="ePHD_BRPF"/>
    <property type="match status" value="1"/>
</dbReference>
<feature type="domain" description="PHD-type" evidence="9">
    <location>
        <begin position="316"/>
        <end position="438"/>
    </location>
</feature>
<keyword evidence="3" id="KW-0677">Repeat</keyword>
<evidence type="ECO:0000256" key="7">
    <source>
        <dbReference type="PROSITE-ProRule" id="PRU00146"/>
    </source>
</evidence>
<evidence type="ECO:0000313" key="11">
    <source>
        <dbReference type="Proteomes" id="UP001161438"/>
    </source>
</evidence>
<keyword evidence="2" id="KW-0479">Metal-binding</keyword>
<dbReference type="GeneID" id="80921826"/>
<dbReference type="PROSITE" id="PS51805">
    <property type="entry name" value="EPHD"/>
    <property type="match status" value="1"/>
</dbReference>
<evidence type="ECO:0000256" key="6">
    <source>
        <dbReference type="ARBA" id="ARBA00023242"/>
    </source>
</evidence>
<evidence type="ECO:0000256" key="5">
    <source>
        <dbReference type="ARBA" id="ARBA00022833"/>
    </source>
</evidence>
<evidence type="ECO:0008006" key="12">
    <source>
        <dbReference type="Google" id="ProtNLM"/>
    </source>
</evidence>
<dbReference type="SUPFAM" id="SSF57903">
    <property type="entry name" value="FYVE/PHD zinc finger"/>
    <property type="match status" value="1"/>
</dbReference>
<accession>A0AA35NFS3</accession>
<feature type="domain" description="PHD-type" evidence="8">
    <location>
        <begin position="262"/>
        <end position="312"/>
    </location>
</feature>
<dbReference type="GO" id="GO:0005634">
    <property type="term" value="C:nucleus"/>
    <property type="evidence" value="ECO:0007669"/>
    <property type="project" value="UniProtKB-SubCell"/>
</dbReference>
<dbReference type="InterPro" id="IPR019542">
    <property type="entry name" value="Enhancer_polycomb-like_N"/>
</dbReference>
<protein>
    <recommendedName>
        <fullName evidence="12">Nto1p</fullName>
    </recommendedName>
</protein>
<evidence type="ECO:0000256" key="2">
    <source>
        <dbReference type="ARBA" id="ARBA00022723"/>
    </source>
</evidence>
<dbReference type="InterPro" id="IPR034732">
    <property type="entry name" value="EPHD"/>
</dbReference>
<dbReference type="EMBL" id="OX365772">
    <property type="protein sequence ID" value="CAI4036901.1"/>
    <property type="molecule type" value="Genomic_DNA"/>
</dbReference>
<dbReference type="InterPro" id="IPR050701">
    <property type="entry name" value="Histone_Mod_Regulator"/>
</dbReference>
<dbReference type="Proteomes" id="UP001161438">
    <property type="component" value="Chromosome 16"/>
</dbReference>
<dbReference type="Pfam" id="PF13831">
    <property type="entry name" value="PHD_2"/>
    <property type="match status" value="1"/>
</dbReference>
<dbReference type="PANTHER" id="PTHR13793">
    <property type="entry name" value="PHD FINGER PROTEINS"/>
    <property type="match status" value="1"/>
</dbReference>
<dbReference type="GO" id="GO:0008270">
    <property type="term" value="F:zinc ion binding"/>
    <property type="evidence" value="ECO:0007669"/>
    <property type="project" value="UniProtKB-KW"/>
</dbReference>
<dbReference type="InterPro" id="IPR013083">
    <property type="entry name" value="Znf_RING/FYVE/PHD"/>
</dbReference>
<organism evidence="10 11">
    <name type="scientific">Saccharomyces mikatae IFO 1815</name>
    <dbReference type="NCBI Taxonomy" id="226126"/>
    <lineage>
        <taxon>Eukaryota</taxon>
        <taxon>Fungi</taxon>
        <taxon>Dikarya</taxon>
        <taxon>Ascomycota</taxon>
        <taxon>Saccharomycotina</taxon>
        <taxon>Saccharomycetes</taxon>
        <taxon>Saccharomycetales</taxon>
        <taxon>Saccharomycetaceae</taxon>
        <taxon>Saccharomyces</taxon>
    </lineage>
</organism>
<dbReference type="Pfam" id="PF13832">
    <property type="entry name" value="zf-HC5HC2H_2"/>
    <property type="match status" value="1"/>
</dbReference>
<evidence type="ECO:0000256" key="1">
    <source>
        <dbReference type="ARBA" id="ARBA00004123"/>
    </source>
</evidence>
<sequence>MNRVSVDDGPKLREEKHFQDFYPDLNADTLLPFIVPLGETKVNIHNGSIDISNLNNREKHEIESVQTKELIFKGRVTTEPLILKRNEVEFQKCKITTNELKSRKILYGLTLNESFISKYYYINKPRSRKGYKSHQTEFSELKTPYFSKFSGREAANVTISTATKSALQKFASISSNLANFKPQYDMDEQDELYLHYLNKKYFKGQMSHEVFEVLMTTLETEWFHIEKHIPSTNNLIAKHNILRDCHNCELYGSDDGAGLSMDQACAVCLGTDSDNSNTIVFCDGCNIAVHQECYGIIFIPEGKWLCRRCMISKNNFVTCLMCPSHTGAFKQTDTGSWVHNICALWLPELYFSNLNYMEPIEGVQNISTSRWKLNCYICKKKMGACIQCFQRNCFTAYHVTCARRAGLYMSKGKCTIQELATNQFPQKYPIESFCHKHAPSGWKSNMEGINKTRKYFALLSKLPAEAPQRDEENDRIDSKFKKTIWRTSNQTPVAPHIFAEILQKAVGFFGLTNSPASSFDICRYWSMKRELAGGTPLVPCFENNSFESLTEKQLQRRLDFADDQLKDLYRLKELTTLVKKRTLTSHNLFRSQKMVSDIVKSPQKYLLKINVLDIFIKSEQFKALERLVTDPELLAILERCKNSKFDTVQNFKEKIMHFFLTLDNLPSAPRILQAVSLKAKEQVTNLIRPIEHMDINKLLVRDFILTNDNNIEERPWSGPIIMEEEELSDAEELTAGERRLLKLILNDG</sequence>
<keyword evidence="5" id="KW-0862">Zinc</keyword>